<dbReference type="PROSITE" id="PS51352">
    <property type="entry name" value="THIOREDOXIN_2"/>
    <property type="match status" value="1"/>
</dbReference>
<keyword evidence="2" id="KW-0560">Oxidoreductase</keyword>
<dbReference type="InterPro" id="IPR013766">
    <property type="entry name" value="Thioredoxin_domain"/>
</dbReference>
<feature type="domain" description="Thioredoxin" evidence="1">
    <location>
        <begin position="71"/>
        <end position="214"/>
    </location>
</feature>
<dbReference type="EC" id="1.11.1.24" evidence="2"/>
<evidence type="ECO:0000259" key="1">
    <source>
        <dbReference type="PROSITE" id="PS51352"/>
    </source>
</evidence>
<evidence type="ECO:0000313" key="3">
    <source>
        <dbReference type="EMBL" id="MFC4028920.1"/>
    </source>
</evidence>
<reference evidence="4" key="2">
    <citation type="journal article" date="2019" name="Int. J. Syst. Evol. Microbiol.">
        <title>The Global Catalogue of Microorganisms (GCM) 10K type strain sequencing project: providing services to taxonomists for standard genome sequencing and annotation.</title>
        <authorList>
            <consortium name="The Broad Institute Genomics Platform"/>
            <consortium name="The Broad Institute Genome Sequencing Center for Infectious Disease"/>
            <person name="Wu L."/>
            <person name="Ma J."/>
        </authorList>
    </citation>
    <scope>NUCLEOTIDE SEQUENCE [LARGE SCALE GENOMIC DNA]</scope>
    <source>
        <strain evidence="4">CECT 9128</strain>
    </source>
</reference>
<sequence>MQRSLFLILTLLLFSFFTGISQETDKEENRLLFSEALALHLPKYNDRADKAYQQRNFKEGQRLFDSLTNNCLSGSYIDDFKLFNLKDKEVRLHDIQKPVYLITYASWCIPGKGAIPAINDIANKYKNNIQLVVLFWDTKAKVKKVSNKFNRNVEVLYVDETKNRSSYVVKQLKHSLGLPTCFLIDSDKQIMDITRYTAVAYGTPIENALKKNFNQIESGITAHLISNENNTLNSGIASKHEEEE</sequence>
<dbReference type="Pfam" id="PF00578">
    <property type="entry name" value="AhpC-TSA"/>
    <property type="match status" value="1"/>
</dbReference>
<evidence type="ECO:0000313" key="2">
    <source>
        <dbReference type="EMBL" id="MFC4027931.1"/>
    </source>
</evidence>
<dbReference type="PANTHER" id="PTHR42852">
    <property type="entry name" value="THIOL:DISULFIDE INTERCHANGE PROTEIN DSBE"/>
    <property type="match status" value="1"/>
</dbReference>
<protein>
    <submittedName>
        <fullName evidence="2">Peroxiredoxin family protein</fullName>
        <ecNumber evidence="2">1.11.1.24</ecNumber>
    </submittedName>
</protein>
<dbReference type="PANTHER" id="PTHR42852:SF13">
    <property type="entry name" value="PROTEIN DIPZ"/>
    <property type="match status" value="1"/>
</dbReference>
<organism evidence="2 4">
    <name type="scientific">Zunongwangia endophytica</name>
    <dbReference type="NCBI Taxonomy" id="1808945"/>
    <lineage>
        <taxon>Bacteria</taxon>
        <taxon>Pseudomonadati</taxon>
        <taxon>Bacteroidota</taxon>
        <taxon>Flavobacteriia</taxon>
        <taxon>Flavobacteriales</taxon>
        <taxon>Flavobacteriaceae</taxon>
        <taxon>Zunongwangia</taxon>
    </lineage>
</organism>
<keyword evidence="2" id="KW-0575">Peroxidase</keyword>
<dbReference type="InterPro" id="IPR000866">
    <property type="entry name" value="AhpC/TSA"/>
</dbReference>
<dbReference type="SUPFAM" id="SSF52833">
    <property type="entry name" value="Thioredoxin-like"/>
    <property type="match status" value="1"/>
</dbReference>
<dbReference type="Gene3D" id="3.40.30.10">
    <property type="entry name" value="Glutaredoxin"/>
    <property type="match status" value="1"/>
</dbReference>
<dbReference type="InterPro" id="IPR050553">
    <property type="entry name" value="Thioredoxin_ResA/DsbE_sf"/>
</dbReference>
<dbReference type="GO" id="GO:0140824">
    <property type="term" value="F:thioredoxin-dependent peroxiredoxin activity"/>
    <property type="evidence" value="ECO:0007669"/>
    <property type="project" value="UniProtKB-EC"/>
</dbReference>
<keyword evidence="4" id="KW-1185">Reference proteome</keyword>
<comment type="caution">
    <text evidence="2">The sequence shown here is derived from an EMBL/GenBank/DDBJ whole genome shotgun (WGS) entry which is preliminary data.</text>
</comment>
<proteinExistence type="predicted"/>
<reference evidence="2" key="1">
    <citation type="journal article" date="2014" name="Int. J. Syst. Evol. Microbiol.">
        <title>Complete genome of a new Firmicutes species belonging to the dominant human colonic microbiota ('Ruminococcus bicirculans') reveals two chromosomes and a selective capacity to utilize plant glucans.</title>
        <authorList>
            <consortium name="NISC Comparative Sequencing Program"/>
            <person name="Wegmann U."/>
            <person name="Louis P."/>
            <person name="Goesmann A."/>
            <person name="Henrissat B."/>
            <person name="Duncan S.H."/>
            <person name="Flint H.J."/>
        </authorList>
    </citation>
    <scope>NUCLEOTIDE SEQUENCE</scope>
    <source>
        <strain evidence="2">CECT 9128</strain>
    </source>
</reference>
<dbReference type="EMBL" id="JBHSAS010000011">
    <property type="protein sequence ID" value="MFC4028920.1"/>
    <property type="molecule type" value="Genomic_DNA"/>
</dbReference>
<name>A0ABV8HCI7_9FLAO</name>
<dbReference type="InterPro" id="IPR036249">
    <property type="entry name" value="Thioredoxin-like_sf"/>
</dbReference>
<evidence type="ECO:0000313" key="4">
    <source>
        <dbReference type="Proteomes" id="UP001595793"/>
    </source>
</evidence>
<dbReference type="RefSeq" id="WP_290231592.1">
    <property type="nucleotide sequence ID" value="NZ_JAUFPZ010000002.1"/>
</dbReference>
<dbReference type="EMBL" id="JBHSAS010000006">
    <property type="protein sequence ID" value="MFC4027931.1"/>
    <property type="molecule type" value="Genomic_DNA"/>
</dbReference>
<gene>
    <name evidence="2" type="ORF">ACFOS1_10990</name>
    <name evidence="3" type="ORF">ACFOS1_15975</name>
</gene>
<dbReference type="Proteomes" id="UP001595793">
    <property type="component" value="Unassembled WGS sequence"/>
</dbReference>
<accession>A0ABV8HCI7</accession>
<reference evidence="2" key="3">
    <citation type="submission" date="2024-09" db="EMBL/GenBank/DDBJ databases">
        <authorList>
            <person name="Sun Q."/>
            <person name="Mori K."/>
        </authorList>
    </citation>
    <scope>NUCLEOTIDE SEQUENCE</scope>
    <source>
        <strain evidence="2">CECT 9128</strain>
    </source>
</reference>